<comment type="caution">
    <text evidence="1">The sequence shown here is derived from an EMBL/GenBank/DDBJ whole genome shotgun (WGS) entry which is preliminary data.</text>
</comment>
<dbReference type="AlphaFoldDB" id="A0AAV6JSP0"/>
<proteinExistence type="predicted"/>
<dbReference type="EMBL" id="JACTNZ010000006">
    <property type="protein sequence ID" value="KAG5542880.1"/>
    <property type="molecule type" value="Genomic_DNA"/>
</dbReference>
<organism evidence="1 2">
    <name type="scientific">Rhododendron griersonianum</name>
    <dbReference type="NCBI Taxonomy" id="479676"/>
    <lineage>
        <taxon>Eukaryota</taxon>
        <taxon>Viridiplantae</taxon>
        <taxon>Streptophyta</taxon>
        <taxon>Embryophyta</taxon>
        <taxon>Tracheophyta</taxon>
        <taxon>Spermatophyta</taxon>
        <taxon>Magnoliopsida</taxon>
        <taxon>eudicotyledons</taxon>
        <taxon>Gunneridae</taxon>
        <taxon>Pentapetalae</taxon>
        <taxon>asterids</taxon>
        <taxon>Ericales</taxon>
        <taxon>Ericaceae</taxon>
        <taxon>Ericoideae</taxon>
        <taxon>Rhodoreae</taxon>
        <taxon>Rhododendron</taxon>
    </lineage>
</organism>
<evidence type="ECO:0008006" key="3">
    <source>
        <dbReference type="Google" id="ProtNLM"/>
    </source>
</evidence>
<dbReference type="InterPro" id="IPR038357">
    <property type="entry name" value="KEN_sf"/>
</dbReference>
<evidence type="ECO:0000313" key="2">
    <source>
        <dbReference type="Proteomes" id="UP000823749"/>
    </source>
</evidence>
<accession>A0AAV6JSP0</accession>
<sequence>MVSEARNLLGYSDCFDDQNSYGAVVSFEDIAKKYSLECYRFDYTLKEWLDQNTTEKDGERTKKGRHSTEFGVRHDNLQASRDARKIIRGILCAYFEVFNSKSYHGSLDDPDNYLISLEKNHDHLSFVPTKVHVRFRFKKLSKRVDSGNIKVEQNHDRHCIRDMIFGEILEANHGIYDQEWQQMHNSLDTFNLGWGRLANHVSLWHWKERFDFFFKLSTWANYGNKGQDPRFDRRTRASTLQDVLRGRLPQYKGWKKDILVDSPLHKFLVGPESSNYSDSVFDLLRFIRNAYQHITEKKKDHSGEYLYIKNHENWAEENVVEHEKTGTLGGCGLIVGQDLGFVANKKGFGGSDLDFFNHAIFMKPESPIFVESSASTGILKCQCAVRPPGKIEATNPDEAVASAI</sequence>
<keyword evidence="2" id="KW-1185">Reference proteome</keyword>
<name>A0AAV6JSP0_9ERIC</name>
<protein>
    <recommendedName>
        <fullName evidence="3">KEN domain-containing protein</fullName>
    </recommendedName>
</protein>
<dbReference type="Gene3D" id="1.20.1440.180">
    <property type="entry name" value="KEN domain"/>
    <property type="match status" value="1"/>
</dbReference>
<gene>
    <name evidence="1" type="ORF">RHGRI_015837</name>
</gene>
<reference evidence="1 2" key="1">
    <citation type="submission" date="2020-08" db="EMBL/GenBank/DDBJ databases">
        <title>Plant Genome Project.</title>
        <authorList>
            <person name="Zhang R.-G."/>
        </authorList>
    </citation>
    <scope>NUCLEOTIDE SEQUENCE [LARGE SCALE GENOMIC DNA]</scope>
    <source>
        <strain evidence="1">WSP0</strain>
        <tissue evidence="1">Leaf</tissue>
    </source>
</reference>
<dbReference type="Proteomes" id="UP000823749">
    <property type="component" value="Chromosome 6"/>
</dbReference>
<evidence type="ECO:0000313" key="1">
    <source>
        <dbReference type="EMBL" id="KAG5542880.1"/>
    </source>
</evidence>